<evidence type="ECO:0000256" key="2">
    <source>
        <dbReference type="ARBA" id="ARBA00022741"/>
    </source>
</evidence>
<dbReference type="PANTHER" id="PTHR12835">
    <property type="entry name" value="BIOTIN PROTEIN LIGASE"/>
    <property type="match status" value="1"/>
</dbReference>
<keyword evidence="2" id="KW-0547">Nucleotide-binding</keyword>
<feature type="domain" description="BPL/LPL catalytic" evidence="4">
    <location>
        <begin position="75"/>
        <end position="269"/>
    </location>
</feature>
<dbReference type="GO" id="GO:0004077">
    <property type="term" value="F:biotin--[biotin carboxyl-carrier protein] ligase activity"/>
    <property type="evidence" value="ECO:0007669"/>
    <property type="project" value="InterPro"/>
</dbReference>
<evidence type="ECO:0000313" key="5">
    <source>
        <dbReference type="EMBL" id="SMH71022.1"/>
    </source>
</evidence>
<dbReference type="EMBL" id="LT841358">
    <property type="protein sequence ID" value="SMH71022.1"/>
    <property type="molecule type" value="Genomic_DNA"/>
</dbReference>
<evidence type="ECO:0000313" key="6">
    <source>
        <dbReference type="Proteomes" id="UP000230607"/>
    </source>
</evidence>
<dbReference type="SUPFAM" id="SSF55681">
    <property type="entry name" value="Class II aaRS and biotin synthetases"/>
    <property type="match status" value="1"/>
</dbReference>
<dbReference type="InterPro" id="IPR004143">
    <property type="entry name" value="BPL_LPL_catalytic"/>
</dbReference>
<dbReference type="Gene3D" id="2.30.30.100">
    <property type="match status" value="1"/>
</dbReference>
<dbReference type="GO" id="GO:0005737">
    <property type="term" value="C:cytoplasm"/>
    <property type="evidence" value="ECO:0007669"/>
    <property type="project" value="TreeGrafter"/>
</dbReference>
<accession>A0A2H1FE16</accession>
<evidence type="ECO:0000256" key="3">
    <source>
        <dbReference type="ARBA" id="ARBA00022840"/>
    </source>
</evidence>
<dbReference type="InterPro" id="IPR013196">
    <property type="entry name" value="HTH_11"/>
</dbReference>
<dbReference type="Gene3D" id="3.30.930.10">
    <property type="entry name" value="Bira Bifunctional Protein, Domain 2"/>
    <property type="match status" value="1"/>
</dbReference>
<keyword evidence="1 5" id="KW-0436">Ligase</keyword>
<protein>
    <submittedName>
        <fullName evidence="5">Putative biotin/lipoate A/B protein ligase family protein</fullName>
    </submittedName>
</protein>
<dbReference type="CDD" id="cd16442">
    <property type="entry name" value="BPL"/>
    <property type="match status" value="1"/>
</dbReference>
<dbReference type="NCBIfam" id="TIGR00121">
    <property type="entry name" value="birA_ligase"/>
    <property type="match status" value="1"/>
</dbReference>
<dbReference type="GO" id="GO:0006355">
    <property type="term" value="P:regulation of DNA-templated transcription"/>
    <property type="evidence" value="ECO:0007669"/>
    <property type="project" value="InterPro"/>
</dbReference>
<dbReference type="SUPFAM" id="SSF50037">
    <property type="entry name" value="C-terminal domain of transcriptional repressors"/>
    <property type="match status" value="1"/>
</dbReference>
<reference evidence="6" key="1">
    <citation type="submission" date="2017-03" db="EMBL/GenBank/DDBJ databases">
        <authorList>
            <person name="Herbold C."/>
        </authorList>
    </citation>
    <scope>NUCLEOTIDE SEQUENCE [LARGE SCALE GENOMIC DNA]</scope>
</reference>
<keyword evidence="3" id="KW-0067">ATP-binding</keyword>
<dbReference type="GO" id="GO:0005524">
    <property type="term" value="F:ATP binding"/>
    <property type="evidence" value="ECO:0007669"/>
    <property type="project" value="UniProtKB-KW"/>
</dbReference>
<dbReference type="Pfam" id="PF02237">
    <property type="entry name" value="BPL_C"/>
    <property type="match status" value="1"/>
</dbReference>
<dbReference type="Pfam" id="PF08279">
    <property type="entry name" value="HTH_11"/>
    <property type="match status" value="1"/>
</dbReference>
<organism evidence="5 6">
    <name type="scientific">Candidatus Nitrosotalea okcheonensis</name>
    <dbReference type="NCBI Taxonomy" id="1903276"/>
    <lineage>
        <taxon>Archaea</taxon>
        <taxon>Nitrososphaerota</taxon>
        <taxon>Nitrososphaeria</taxon>
        <taxon>Nitrosotaleales</taxon>
        <taxon>Nitrosotaleaceae</taxon>
        <taxon>Nitrosotalea</taxon>
    </lineage>
</organism>
<dbReference type="InterPro" id="IPR004408">
    <property type="entry name" value="Biotin_CoA_COase_ligase"/>
</dbReference>
<proteinExistence type="inferred from homology"/>
<evidence type="ECO:0000259" key="4">
    <source>
        <dbReference type="PROSITE" id="PS51733"/>
    </source>
</evidence>
<gene>
    <name evidence="5" type="ORF">NCS_10829</name>
</gene>
<dbReference type="SUPFAM" id="SSF46785">
    <property type="entry name" value="Winged helix' DNA-binding domain"/>
    <property type="match status" value="1"/>
</dbReference>
<evidence type="ECO:0000256" key="1">
    <source>
        <dbReference type="ARBA" id="ARBA00022598"/>
    </source>
</evidence>
<dbReference type="InterPro" id="IPR036388">
    <property type="entry name" value="WH-like_DNA-bd_sf"/>
</dbReference>
<dbReference type="Pfam" id="PF03099">
    <property type="entry name" value="BPL_LplA_LipB"/>
    <property type="match status" value="1"/>
</dbReference>
<dbReference type="OrthoDB" id="46252at2157"/>
<name>A0A2H1FE16_9ARCH</name>
<keyword evidence="6" id="KW-1185">Reference proteome</keyword>
<sequence>MYTSFDGTTFDKIITLLKSHHSEFVSGEKLGRMLSLSRTAIWKNIKKLQSLGYKIESKPKIGYRLHANTGLFLPWEITDGLQTDIIGKKIYYFDKIDSTQNFALDLTQRPHENGSVVIAQRQTQGRGRLDRRWISPKGGIWMSILLRPNFEPSYASLFPMLTSLALAVSIEEILKIKTELKWPNDLTLKGKKVAGILIDASIESNKIDYIIIGVGINFKIKPDIVTKSIKNNKRNYGITTLIKKNQKGNPVELIQQFLFELEQNYNKVVSDSTGQIRKEWVKRSSTIGKNITTTTTTGILKGKALGIDKTGALLLSNRGKIQRLLAGDIIYKN</sequence>
<dbReference type="InterPro" id="IPR008988">
    <property type="entry name" value="Transcriptional_repressor_C"/>
</dbReference>
<dbReference type="RefSeq" id="WP_157927060.1">
    <property type="nucleotide sequence ID" value="NZ_LT841358.1"/>
</dbReference>
<dbReference type="InterPro" id="IPR003142">
    <property type="entry name" value="BPL_C"/>
</dbReference>
<dbReference type="InterPro" id="IPR045864">
    <property type="entry name" value="aa-tRNA-synth_II/BPL/LPL"/>
</dbReference>
<dbReference type="PROSITE" id="PS51733">
    <property type="entry name" value="BPL_LPL_CATALYTIC"/>
    <property type="match status" value="1"/>
</dbReference>
<dbReference type="HAMAP" id="MF_00978">
    <property type="entry name" value="Bifunct_BirA"/>
    <property type="match status" value="1"/>
</dbReference>
<dbReference type="Proteomes" id="UP000230607">
    <property type="component" value="Chromosome 1"/>
</dbReference>
<dbReference type="AlphaFoldDB" id="A0A2H1FE16"/>
<dbReference type="Gene3D" id="1.10.10.10">
    <property type="entry name" value="Winged helix-like DNA-binding domain superfamily/Winged helix DNA-binding domain"/>
    <property type="match status" value="1"/>
</dbReference>
<dbReference type="PANTHER" id="PTHR12835:SF5">
    <property type="entry name" value="BIOTIN--PROTEIN LIGASE"/>
    <property type="match status" value="1"/>
</dbReference>
<dbReference type="InterPro" id="IPR030855">
    <property type="entry name" value="Bifunct_BirA"/>
</dbReference>
<dbReference type="InterPro" id="IPR036390">
    <property type="entry name" value="WH_DNA-bd_sf"/>
</dbReference>